<evidence type="ECO:0000313" key="13">
    <source>
        <dbReference type="Proteomes" id="UP000076079"/>
    </source>
</evidence>
<dbReference type="PATRIC" id="fig|1813736.3.peg.3268"/>
<evidence type="ECO:0000313" key="12">
    <source>
        <dbReference type="EMBL" id="AMY09842.1"/>
    </source>
</evidence>
<evidence type="ECO:0000256" key="5">
    <source>
        <dbReference type="ARBA" id="ARBA00022741"/>
    </source>
</evidence>
<keyword evidence="2 11" id="KW-1003">Cell membrane</keyword>
<dbReference type="PANTHER" id="PTHR30042:SF2">
    <property type="entry name" value="POTASSIUM-TRANSPORTING ATPASE KDPC SUBUNIT"/>
    <property type="match status" value="1"/>
</dbReference>
<gene>
    <name evidence="11 12" type="primary">kdpC</name>
    <name evidence="12" type="ORF">LuPra_03068</name>
</gene>
<evidence type="ECO:0000256" key="6">
    <source>
        <dbReference type="ARBA" id="ARBA00022840"/>
    </source>
</evidence>
<feature type="transmembrane region" description="Helical" evidence="11">
    <location>
        <begin position="12"/>
        <end position="31"/>
    </location>
</feature>
<organism evidence="12 13">
    <name type="scientific">Luteitalea pratensis</name>
    <dbReference type="NCBI Taxonomy" id="1855912"/>
    <lineage>
        <taxon>Bacteria</taxon>
        <taxon>Pseudomonadati</taxon>
        <taxon>Acidobacteriota</taxon>
        <taxon>Vicinamibacteria</taxon>
        <taxon>Vicinamibacterales</taxon>
        <taxon>Vicinamibacteraceae</taxon>
        <taxon>Luteitalea</taxon>
    </lineage>
</organism>
<keyword evidence="8 11" id="KW-1133">Transmembrane helix</keyword>
<sequence length="201" mass="21270">MTMDLVRGVRFAMATMLLFGGAYPFAVWGLAQTAFRHQAQGSLVMRADGSIIGSTLIAQPFEGEAYVHPRPSAVDYNAASTGGTNFGPTNPDHLKAVGDRVAAVRQREMFTSGAIPADLVTASGAGLDPHLSPAAVDVQVARVARARGVSVDVVRQIVAAHTEPPTFGVLGRSRVNVLQLNLALDADVPRRADTRQDSTHE</sequence>
<dbReference type="HAMAP" id="MF_00276">
    <property type="entry name" value="KdpC"/>
    <property type="match status" value="1"/>
</dbReference>
<keyword evidence="7 11" id="KW-0630">Potassium</keyword>
<keyword evidence="4 11" id="KW-0812">Transmembrane</keyword>
<dbReference type="RefSeq" id="WP_234800402.1">
    <property type="nucleotide sequence ID" value="NZ_CP015136.1"/>
</dbReference>
<keyword evidence="10 11" id="KW-0472">Membrane</keyword>
<evidence type="ECO:0000256" key="8">
    <source>
        <dbReference type="ARBA" id="ARBA00022989"/>
    </source>
</evidence>
<reference evidence="12 13" key="1">
    <citation type="journal article" date="2016" name="Genome Announc.">
        <title>First Complete Genome Sequence of a Subdivision 6 Acidobacterium Strain.</title>
        <authorList>
            <person name="Huang S."/>
            <person name="Vieira S."/>
            <person name="Bunk B."/>
            <person name="Riedel T."/>
            <person name="Sproer C."/>
            <person name="Overmann J."/>
        </authorList>
    </citation>
    <scope>NUCLEOTIDE SEQUENCE [LARGE SCALE GENOMIC DNA]</scope>
    <source>
        <strain evidence="13">DSM 100886 HEG_-6_39</strain>
    </source>
</reference>
<dbReference type="GO" id="GO:0005886">
    <property type="term" value="C:plasma membrane"/>
    <property type="evidence" value="ECO:0007669"/>
    <property type="project" value="UniProtKB-SubCell"/>
</dbReference>
<dbReference type="EMBL" id="CP015136">
    <property type="protein sequence ID" value="AMY09842.1"/>
    <property type="molecule type" value="Genomic_DNA"/>
</dbReference>
<dbReference type="InterPro" id="IPR003820">
    <property type="entry name" value="KdpC"/>
</dbReference>
<comment type="function">
    <text evidence="11">Part of the high-affinity ATP-driven potassium transport (or Kdp) system, which catalyzes the hydrolysis of ATP coupled with the electrogenic transport of potassium into the cytoplasm. This subunit acts as a catalytic chaperone that increases the ATP-binding affinity of the ATP-hydrolyzing subunit KdpB by the formation of a transient KdpB/KdpC/ATP ternary complex.</text>
</comment>
<dbReference type="Pfam" id="PF02669">
    <property type="entry name" value="KdpC"/>
    <property type="match status" value="1"/>
</dbReference>
<evidence type="ECO:0000256" key="2">
    <source>
        <dbReference type="ARBA" id="ARBA00022475"/>
    </source>
</evidence>
<evidence type="ECO:0000256" key="10">
    <source>
        <dbReference type="ARBA" id="ARBA00023136"/>
    </source>
</evidence>
<dbReference type="AlphaFoldDB" id="A0A143PMM3"/>
<dbReference type="NCBIfam" id="NF001454">
    <property type="entry name" value="PRK00315.1"/>
    <property type="match status" value="1"/>
</dbReference>
<keyword evidence="9 11" id="KW-0406">Ion transport</keyword>
<evidence type="ECO:0000256" key="1">
    <source>
        <dbReference type="ARBA" id="ARBA00022448"/>
    </source>
</evidence>
<dbReference type="PIRSF" id="PIRSF001296">
    <property type="entry name" value="K_ATPase_KdpC"/>
    <property type="match status" value="1"/>
</dbReference>
<comment type="subcellular location">
    <subcellularLocation>
        <location evidence="11">Cell membrane</location>
        <topology evidence="11">Single-pass membrane protein</topology>
    </subcellularLocation>
</comment>
<evidence type="ECO:0000256" key="11">
    <source>
        <dbReference type="HAMAP-Rule" id="MF_00276"/>
    </source>
</evidence>
<dbReference type="NCBIfam" id="TIGR00681">
    <property type="entry name" value="kdpC"/>
    <property type="match status" value="1"/>
</dbReference>
<dbReference type="KEGG" id="abac:LuPra_03068"/>
<keyword evidence="3 11" id="KW-0633">Potassium transport</keyword>
<comment type="subunit">
    <text evidence="11">The system is composed of three essential subunits: KdpA, KdpB and KdpC.</text>
</comment>
<evidence type="ECO:0000256" key="7">
    <source>
        <dbReference type="ARBA" id="ARBA00022958"/>
    </source>
</evidence>
<evidence type="ECO:0000256" key="4">
    <source>
        <dbReference type="ARBA" id="ARBA00022692"/>
    </source>
</evidence>
<keyword evidence="5 11" id="KW-0547">Nucleotide-binding</keyword>
<dbReference type="GO" id="GO:0008556">
    <property type="term" value="F:P-type potassium transmembrane transporter activity"/>
    <property type="evidence" value="ECO:0007669"/>
    <property type="project" value="InterPro"/>
</dbReference>
<keyword evidence="13" id="KW-1185">Reference proteome</keyword>
<accession>A0A143PMM3</accession>
<dbReference type="PANTHER" id="PTHR30042">
    <property type="entry name" value="POTASSIUM-TRANSPORTING ATPASE C CHAIN"/>
    <property type="match status" value="1"/>
</dbReference>
<dbReference type="STRING" id="1855912.LuPra_03068"/>
<dbReference type="GO" id="GO:0005524">
    <property type="term" value="F:ATP binding"/>
    <property type="evidence" value="ECO:0007669"/>
    <property type="project" value="UniProtKB-UniRule"/>
</dbReference>
<keyword evidence="1 11" id="KW-0813">Transport</keyword>
<keyword evidence="6 11" id="KW-0067">ATP-binding</keyword>
<evidence type="ECO:0000256" key="9">
    <source>
        <dbReference type="ARBA" id="ARBA00023065"/>
    </source>
</evidence>
<keyword evidence="12" id="KW-0378">Hydrolase</keyword>
<evidence type="ECO:0000256" key="3">
    <source>
        <dbReference type="ARBA" id="ARBA00022538"/>
    </source>
</evidence>
<reference evidence="13" key="2">
    <citation type="submission" date="2016-04" db="EMBL/GenBank/DDBJ databases">
        <title>First Complete Genome Sequence of a Subdivision 6 Acidobacterium.</title>
        <authorList>
            <person name="Huang S."/>
            <person name="Vieira S."/>
            <person name="Bunk B."/>
            <person name="Riedel T."/>
            <person name="Sproeer C."/>
            <person name="Overmann J."/>
        </authorList>
    </citation>
    <scope>NUCLEOTIDE SEQUENCE [LARGE SCALE GENOMIC DNA]</scope>
    <source>
        <strain evidence="13">DSM 100886 HEG_-6_39</strain>
    </source>
</reference>
<dbReference type="GO" id="GO:0016787">
    <property type="term" value="F:hydrolase activity"/>
    <property type="evidence" value="ECO:0007669"/>
    <property type="project" value="UniProtKB-KW"/>
</dbReference>
<dbReference type="Proteomes" id="UP000076079">
    <property type="component" value="Chromosome"/>
</dbReference>
<comment type="similarity">
    <text evidence="11">Belongs to the KdpC family.</text>
</comment>
<name>A0A143PMM3_LUTPR</name>
<proteinExistence type="inferred from homology"/>
<protein>
    <recommendedName>
        <fullName evidence="11">Potassium-transporting ATPase KdpC subunit</fullName>
    </recommendedName>
    <alternativeName>
        <fullName evidence="11">ATP phosphohydrolase [potassium-transporting] C chain</fullName>
    </alternativeName>
    <alternativeName>
        <fullName evidence="11">Potassium-binding and translocating subunit C</fullName>
    </alternativeName>
    <alternativeName>
        <fullName evidence="11">Potassium-translocating ATPase C chain</fullName>
    </alternativeName>
</protein>